<evidence type="ECO:0000256" key="4">
    <source>
        <dbReference type="ARBA" id="ARBA00023163"/>
    </source>
</evidence>
<evidence type="ECO:0000313" key="7">
    <source>
        <dbReference type="EMBL" id="PHT66546.1"/>
    </source>
</evidence>
<reference evidence="7 8" key="1">
    <citation type="journal article" date="2014" name="Nat. Genet.">
        <title>Genome sequence of the hot pepper provides insights into the evolution of pungency in Capsicum species.</title>
        <authorList>
            <person name="Kim S."/>
            <person name="Park M."/>
            <person name="Yeom S.I."/>
            <person name="Kim Y.M."/>
            <person name="Lee J.M."/>
            <person name="Lee H.A."/>
            <person name="Seo E."/>
            <person name="Choi J."/>
            <person name="Cheong K."/>
            <person name="Kim K.T."/>
            <person name="Jung K."/>
            <person name="Lee G.W."/>
            <person name="Oh S.K."/>
            <person name="Bae C."/>
            <person name="Kim S.B."/>
            <person name="Lee H.Y."/>
            <person name="Kim S.Y."/>
            <person name="Kim M.S."/>
            <person name="Kang B.C."/>
            <person name="Jo Y.D."/>
            <person name="Yang H.B."/>
            <person name="Jeong H.J."/>
            <person name="Kang W.H."/>
            <person name="Kwon J.K."/>
            <person name="Shin C."/>
            <person name="Lim J.Y."/>
            <person name="Park J.H."/>
            <person name="Huh J.H."/>
            <person name="Kim J.S."/>
            <person name="Kim B.D."/>
            <person name="Cohen O."/>
            <person name="Paran I."/>
            <person name="Suh M.C."/>
            <person name="Lee S.B."/>
            <person name="Kim Y.K."/>
            <person name="Shin Y."/>
            <person name="Noh S.J."/>
            <person name="Park J."/>
            <person name="Seo Y.S."/>
            <person name="Kwon S.Y."/>
            <person name="Kim H.A."/>
            <person name="Park J.M."/>
            <person name="Kim H.J."/>
            <person name="Choi S.B."/>
            <person name="Bosland P.W."/>
            <person name="Reeves G."/>
            <person name="Jo S.H."/>
            <person name="Lee B.W."/>
            <person name="Cho H.T."/>
            <person name="Choi H.S."/>
            <person name="Lee M.S."/>
            <person name="Yu Y."/>
            <person name="Do Choi Y."/>
            <person name="Park B.S."/>
            <person name="van Deynze A."/>
            <person name="Ashrafi H."/>
            <person name="Hill T."/>
            <person name="Kim W.T."/>
            <person name="Pai H.S."/>
            <person name="Ahn H.K."/>
            <person name="Yeam I."/>
            <person name="Giovannoni J.J."/>
            <person name="Rose J.K."/>
            <person name="Sorensen I."/>
            <person name="Lee S.J."/>
            <person name="Kim R.W."/>
            <person name="Choi I.Y."/>
            <person name="Choi B.S."/>
            <person name="Lim J.S."/>
            <person name="Lee Y.H."/>
            <person name="Choi D."/>
        </authorList>
    </citation>
    <scope>NUCLEOTIDE SEQUENCE [LARGE SCALE GENOMIC DNA]</scope>
    <source>
        <strain evidence="8">cv. CM334</strain>
    </source>
</reference>
<dbReference type="SUPFAM" id="SSF46689">
    <property type="entry name" value="Homeodomain-like"/>
    <property type="match status" value="1"/>
</dbReference>
<dbReference type="GO" id="GO:0003700">
    <property type="term" value="F:DNA-binding transcription factor activity"/>
    <property type="evidence" value="ECO:0007669"/>
    <property type="project" value="InterPro"/>
</dbReference>
<evidence type="ECO:0000256" key="1">
    <source>
        <dbReference type="ARBA" id="ARBA00004123"/>
    </source>
</evidence>
<dbReference type="GO" id="GO:0005634">
    <property type="term" value="C:nucleus"/>
    <property type="evidence" value="ECO:0007669"/>
    <property type="project" value="UniProtKB-SubCell"/>
</dbReference>
<dbReference type="GO" id="GO:0048262">
    <property type="term" value="P:determination of dorsal/ventral asymmetry"/>
    <property type="evidence" value="ECO:0007669"/>
    <property type="project" value="UniProtKB-ARBA"/>
</dbReference>
<dbReference type="Proteomes" id="UP000222542">
    <property type="component" value="Unassembled WGS sequence"/>
</dbReference>
<dbReference type="InterPro" id="IPR001005">
    <property type="entry name" value="SANT/Myb"/>
</dbReference>
<keyword evidence="5" id="KW-0539">Nucleus</keyword>
<evidence type="ECO:0000313" key="8">
    <source>
        <dbReference type="Proteomes" id="UP000222542"/>
    </source>
</evidence>
<comment type="caution">
    <text evidence="7">The sequence shown here is derived from an EMBL/GenBank/DDBJ whole genome shotgun (WGS) entry which is preliminary data.</text>
</comment>
<sequence length="85" mass="9668">MASTNSTWTVEQNKMFENALAIYNKDTPDRWSNVAKATGKTEEEVKLQYEKLVEDIKNIEADLIPLPNYKETCVGQDSKARTTVN</sequence>
<dbReference type="PROSITE" id="PS50090">
    <property type="entry name" value="MYB_LIKE"/>
    <property type="match status" value="1"/>
</dbReference>
<evidence type="ECO:0000259" key="6">
    <source>
        <dbReference type="PROSITE" id="PS50090"/>
    </source>
</evidence>
<keyword evidence="4" id="KW-0804">Transcription</keyword>
<feature type="domain" description="Myb-like" evidence="6">
    <location>
        <begin position="1"/>
        <end position="53"/>
    </location>
</feature>
<accession>A0A2G2Y9U7</accession>
<dbReference type="InterPro" id="IPR009057">
    <property type="entry name" value="Homeodomain-like_sf"/>
</dbReference>
<keyword evidence="2" id="KW-0217">Developmental protein</keyword>
<dbReference type="SMART" id="SM00717">
    <property type="entry name" value="SANT"/>
    <property type="match status" value="1"/>
</dbReference>
<dbReference type="GO" id="GO:0010597">
    <property type="term" value="P:green leaf volatile biosynthetic process"/>
    <property type="evidence" value="ECO:0007669"/>
    <property type="project" value="UniProtKB-ARBA"/>
</dbReference>
<organism evidence="7 8">
    <name type="scientific">Capsicum annuum</name>
    <name type="common">Capsicum pepper</name>
    <dbReference type="NCBI Taxonomy" id="4072"/>
    <lineage>
        <taxon>Eukaryota</taxon>
        <taxon>Viridiplantae</taxon>
        <taxon>Streptophyta</taxon>
        <taxon>Embryophyta</taxon>
        <taxon>Tracheophyta</taxon>
        <taxon>Spermatophyta</taxon>
        <taxon>Magnoliopsida</taxon>
        <taxon>eudicotyledons</taxon>
        <taxon>Gunneridae</taxon>
        <taxon>Pentapetalae</taxon>
        <taxon>asterids</taxon>
        <taxon>lamiids</taxon>
        <taxon>Solanales</taxon>
        <taxon>Solanaceae</taxon>
        <taxon>Solanoideae</taxon>
        <taxon>Capsiceae</taxon>
        <taxon>Capsicum</taxon>
    </lineage>
</organism>
<reference evidence="7 8" key="2">
    <citation type="journal article" date="2017" name="Genome Biol.">
        <title>New reference genome sequences of hot pepper reveal the massive evolution of plant disease-resistance genes by retroduplication.</title>
        <authorList>
            <person name="Kim S."/>
            <person name="Park J."/>
            <person name="Yeom S.I."/>
            <person name="Kim Y.M."/>
            <person name="Seo E."/>
            <person name="Kim K.T."/>
            <person name="Kim M.S."/>
            <person name="Lee J.M."/>
            <person name="Cheong K."/>
            <person name="Shin H.S."/>
            <person name="Kim S.B."/>
            <person name="Han K."/>
            <person name="Lee J."/>
            <person name="Park M."/>
            <person name="Lee H.A."/>
            <person name="Lee H.Y."/>
            <person name="Lee Y."/>
            <person name="Oh S."/>
            <person name="Lee J.H."/>
            <person name="Choi E."/>
            <person name="Choi E."/>
            <person name="Lee S.E."/>
            <person name="Jeon J."/>
            <person name="Kim H."/>
            <person name="Choi G."/>
            <person name="Song H."/>
            <person name="Lee J."/>
            <person name="Lee S.C."/>
            <person name="Kwon J.K."/>
            <person name="Lee H.Y."/>
            <person name="Koo N."/>
            <person name="Hong Y."/>
            <person name="Kim R.W."/>
            <person name="Kang W.H."/>
            <person name="Huh J.H."/>
            <person name="Kang B.C."/>
            <person name="Yang T.J."/>
            <person name="Lee Y.H."/>
            <person name="Bennetzen J.L."/>
            <person name="Choi D."/>
        </authorList>
    </citation>
    <scope>NUCLEOTIDE SEQUENCE [LARGE SCALE GENOMIC DNA]</scope>
    <source>
        <strain evidence="8">cv. CM334</strain>
    </source>
</reference>
<dbReference type="OMA" id="WHNIARE"/>
<dbReference type="FunFam" id="1.10.10.60:FF:000154">
    <property type="entry name" value="Transcription factor SRM1"/>
    <property type="match status" value="1"/>
</dbReference>
<dbReference type="PANTHER" id="PTHR43952:SF104">
    <property type="entry name" value="MYB-LIKE DOMAIN-CONTAINING PROTEIN"/>
    <property type="match status" value="1"/>
</dbReference>
<keyword evidence="3" id="KW-0805">Transcription regulation</keyword>
<dbReference type="CDD" id="cd00167">
    <property type="entry name" value="SANT"/>
    <property type="match status" value="1"/>
</dbReference>
<dbReference type="STRING" id="4072.A0A2G2Y9U7"/>
<dbReference type="EMBL" id="AYRZ02000012">
    <property type="protein sequence ID" value="PHT66546.1"/>
    <property type="molecule type" value="Genomic_DNA"/>
</dbReference>
<dbReference type="AlphaFoldDB" id="A0A2G2Y9U7"/>
<gene>
    <name evidence="7" type="ORF">T459_30971</name>
</gene>
<evidence type="ECO:0000256" key="5">
    <source>
        <dbReference type="ARBA" id="ARBA00023242"/>
    </source>
</evidence>
<keyword evidence="8" id="KW-1185">Reference proteome</keyword>
<dbReference type="Gramene" id="PHT66546">
    <property type="protein sequence ID" value="PHT66546"/>
    <property type="gene ID" value="T459_30971"/>
</dbReference>
<dbReference type="SMR" id="A0A2G2Y9U7"/>
<dbReference type="Gene3D" id="1.10.10.60">
    <property type="entry name" value="Homeodomain-like"/>
    <property type="match status" value="1"/>
</dbReference>
<proteinExistence type="predicted"/>
<evidence type="ECO:0000256" key="2">
    <source>
        <dbReference type="ARBA" id="ARBA00022473"/>
    </source>
</evidence>
<comment type="subcellular location">
    <subcellularLocation>
        <location evidence="1">Nucleus</location>
    </subcellularLocation>
</comment>
<dbReference type="GO" id="GO:0000976">
    <property type="term" value="F:transcription cis-regulatory region binding"/>
    <property type="evidence" value="ECO:0007669"/>
    <property type="project" value="UniProtKB-ARBA"/>
</dbReference>
<dbReference type="GO" id="GO:0009908">
    <property type="term" value="P:flower development"/>
    <property type="evidence" value="ECO:0007669"/>
    <property type="project" value="UniProtKB-ARBA"/>
</dbReference>
<name>A0A2G2Y9U7_CAPAN</name>
<dbReference type="PANTHER" id="PTHR43952">
    <property type="entry name" value="MYB FAMILY TRANSCRIPTION FACTOR-RELATED"/>
    <property type="match status" value="1"/>
</dbReference>
<dbReference type="InterPro" id="IPR044636">
    <property type="entry name" value="RADIALIS-like"/>
</dbReference>
<evidence type="ECO:0000256" key="3">
    <source>
        <dbReference type="ARBA" id="ARBA00023015"/>
    </source>
</evidence>
<protein>
    <submittedName>
        <fullName evidence="7">Transcription factor RADIALIS</fullName>
    </submittedName>
</protein>